<dbReference type="Proteomes" id="UP000254134">
    <property type="component" value="Unassembled WGS sequence"/>
</dbReference>
<reference evidence="1 2" key="1">
    <citation type="submission" date="2018-07" db="EMBL/GenBank/DDBJ databases">
        <title>High-quality-draft genome sequence of Gaiella occulta.</title>
        <authorList>
            <person name="Severino R."/>
            <person name="Froufe H.J.C."/>
            <person name="Rainey F.A."/>
            <person name="Barroso C."/>
            <person name="Albuquerque L."/>
            <person name="Lobo-Da-Cunha A."/>
            <person name="Da Costa M.S."/>
            <person name="Egas C."/>
        </authorList>
    </citation>
    <scope>NUCLEOTIDE SEQUENCE [LARGE SCALE GENOMIC DNA]</scope>
    <source>
        <strain evidence="1 2">F2-233</strain>
    </source>
</reference>
<dbReference type="Gene3D" id="3.10.450.620">
    <property type="entry name" value="JHP933, nucleotidyltransferase-like core domain"/>
    <property type="match status" value="1"/>
</dbReference>
<dbReference type="InterPro" id="IPR014942">
    <property type="entry name" value="AbiEii"/>
</dbReference>
<name>A0A7M2YW39_9ACTN</name>
<proteinExistence type="predicted"/>
<evidence type="ECO:0000313" key="2">
    <source>
        <dbReference type="Proteomes" id="UP000254134"/>
    </source>
</evidence>
<dbReference type="EMBL" id="QQZY01000007">
    <property type="protein sequence ID" value="RDI73638.1"/>
    <property type="molecule type" value="Genomic_DNA"/>
</dbReference>
<reference evidence="2" key="2">
    <citation type="journal article" date="2019" name="MicrobiologyOpen">
        <title>High-quality draft genome sequence of Gaiella occulta isolated from a 150 meter deep mineral water borehole and comparison with the genome sequences of other deep-branching lineages of the phylum Actinobacteria.</title>
        <authorList>
            <person name="Severino R."/>
            <person name="Froufe H.J.C."/>
            <person name="Barroso C."/>
            <person name="Albuquerque L."/>
            <person name="Lobo-da-Cunha A."/>
            <person name="da Costa M.S."/>
            <person name="Egas C."/>
        </authorList>
    </citation>
    <scope>NUCLEOTIDE SEQUENCE [LARGE SCALE GENOMIC DNA]</scope>
    <source>
        <strain evidence="2">F2-233</strain>
    </source>
</reference>
<dbReference type="AlphaFoldDB" id="A0A7M2YW39"/>
<dbReference type="GO" id="GO:0016740">
    <property type="term" value="F:transferase activity"/>
    <property type="evidence" value="ECO:0007669"/>
    <property type="project" value="UniProtKB-KW"/>
</dbReference>
<evidence type="ECO:0000313" key="1">
    <source>
        <dbReference type="EMBL" id="RDI73638.1"/>
    </source>
</evidence>
<dbReference type="RefSeq" id="WP_181813658.1">
    <property type="nucleotide sequence ID" value="NZ_QQZY01000007.1"/>
</dbReference>
<comment type="caution">
    <text evidence="1">The sequence shown here is derived from an EMBL/GenBank/DDBJ whole genome shotgun (WGS) entry which is preliminary data.</text>
</comment>
<dbReference type="Pfam" id="PF08843">
    <property type="entry name" value="AbiEii"/>
    <property type="match status" value="1"/>
</dbReference>
<accession>A0A7M2YW39</accession>
<organism evidence="1 2">
    <name type="scientific">Gaiella occulta</name>
    <dbReference type="NCBI Taxonomy" id="1002870"/>
    <lineage>
        <taxon>Bacteria</taxon>
        <taxon>Bacillati</taxon>
        <taxon>Actinomycetota</taxon>
        <taxon>Thermoleophilia</taxon>
        <taxon>Gaiellales</taxon>
        <taxon>Gaiellaceae</taxon>
        <taxon>Gaiella</taxon>
    </lineage>
</organism>
<keyword evidence="2" id="KW-1185">Reference proteome</keyword>
<protein>
    <submittedName>
        <fullName evidence="1">Nucleotidyl transferase</fullName>
    </submittedName>
</protein>
<sequence>MSLHEQPEFLDYLVTIGERTGAGAAIIEKDYWVTTVLRVISARFREGIVFKGGTSLSKGWNLIDRFSEDIDLLIRTDTLPTRGGRDRYMKSIDAAVADAPGLRRLARAGRSERGISRAAVYSYAPQAPALAGLDATIVLEMGIRGGDHPTQTRTIDSLLAEHLRGAGVDDDDLQPFELELLDYRRTFLEKLFAIHAAVTRHLEGETGALNRQGRHYYDIYRLLERDEVREFIATDGYRALASEIEDVTRQYFPDDHRAPADLRFANSPALAPGDDLRVILDSEYTASRHLYYGDAPTLAEALSRIEAVRNDL</sequence>
<keyword evidence="1" id="KW-0808">Transferase</keyword>
<gene>
    <name evidence="1" type="ORF">Gocc_2551</name>
</gene>